<dbReference type="Gene3D" id="2.60.120.680">
    <property type="entry name" value="GOLD domain"/>
    <property type="match status" value="1"/>
</dbReference>
<accession>A0AAV6V078</accession>
<reference evidence="2 3" key="1">
    <citation type="journal article" date="2022" name="Nat. Ecol. Evol.">
        <title>A masculinizing supergene underlies an exaggerated male reproductive morph in a spider.</title>
        <authorList>
            <person name="Hendrickx F."/>
            <person name="De Corte Z."/>
            <person name="Sonet G."/>
            <person name="Van Belleghem S.M."/>
            <person name="Kostlbacher S."/>
            <person name="Vangestel C."/>
        </authorList>
    </citation>
    <scope>NUCLEOTIDE SEQUENCE [LARGE SCALE GENOMIC DNA]</scope>
    <source>
        <strain evidence="2">W744_W776</strain>
    </source>
</reference>
<keyword evidence="3" id="KW-1185">Reference proteome</keyword>
<dbReference type="PROSITE" id="PS50191">
    <property type="entry name" value="CRAL_TRIO"/>
    <property type="match status" value="1"/>
</dbReference>
<dbReference type="SUPFAM" id="SSF101576">
    <property type="entry name" value="Supernatant protein factor (SPF), C-terminal domain"/>
    <property type="match status" value="1"/>
</dbReference>
<dbReference type="InterPro" id="IPR051064">
    <property type="entry name" value="SEC14/CRAL-TRIO_domain"/>
</dbReference>
<gene>
    <name evidence="2" type="ORF">JTE90_000121</name>
</gene>
<dbReference type="InterPro" id="IPR036865">
    <property type="entry name" value="CRAL-TRIO_dom_sf"/>
</dbReference>
<name>A0AAV6V078_9ARAC</name>
<proteinExistence type="predicted"/>
<dbReference type="InterPro" id="IPR036598">
    <property type="entry name" value="GOLD_dom_sf"/>
</dbReference>
<evidence type="ECO:0000259" key="1">
    <source>
        <dbReference type="PROSITE" id="PS50191"/>
    </source>
</evidence>
<dbReference type="GO" id="GO:0005737">
    <property type="term" value="C:cytoplasm"/>
    <property type="evidence" value="ECO:0007669"/>
    <property type="project" value="TreeGrafter"/>
</dbReference>
<dbReference type="CDD" id="cd00170">
    <property type="entry name" value="SEC14"/>
    <property type="match status" value="1"/>
</dbReference>
<dbReference type="PANTHER" id="PTHR23324">
    <property type="entry name" value="SEC14 RELATED PROTEIN"/>
    <property type="match status" value="1"/>
</dbReference>
<dbReference type="Gene3D" id="3.40.525.10">
    <property type="entry name" value="CRAL-TRIO lipid binding domain"/>
    <property type="match status" value="1"/>
</dbReference>
<dbReference type="Proteomes" id="UP000827092">
    <property type="component" value="Unassembled WGS sequence"/>
</dbReference>
<comment type="caution">
    <text evidence="2">The sequence shown here is derived from an EMBL/GenBank/DDBJ whole genome shotgun (WGS) entry which is preliminary data.</text>
</comment>
<dbReference type="SUPFAM" id="SSF46938">
    <property type="entry name" value="CRAL/TRIO N-terminal domain"/>
    <property type="match status" value="1"/>
</dbReference>
<sequence>MWWPENTAQIEPMKEISSAMEQQILHQFRNKVSKMLTPAHTDIILLKFLKAQNYDLNKCKSILQETISLRAVHDIDKLVEFYKKPEVLEKYEFVSSMGYAKDGTPICYVASGKADFYGCIASVNGFTLCQYASLVLELDLRRTREQTKKTGQDINEITYILDMDEFSIRTTARQCAIEMAFDLFRMLQDYYPEIWKKTLIVNASSLFYKAFNFFKPILRGSLLQNISVASKETTPELLLKYIDADVLPVFLGGKRVDSKGDPKCREFLKFGGVVPEESYAARRPLLVPTDPGMCSILVRPRSCYNYPLVVKEANSRLLVDMRTEGGSIATTILFREFGSDPNIPDLPPSDAYLNENDERCNVRLVSPCVKLQLHLAQAEGVYCGAPWPGIYIFRFDNTGNWINGRRLIYRLQVIPPKS</sequence>
<dbReference type="InterPro" id="IPR001251">
    <property type="entry name" value="CRAL-TRIO_dom"/>
</dbReference>
<dbReference type="PANTHER" id="PTHR23324:SF83">
    <property type="entry name" value="SEC14-LIKE PROTEIN 2"/>
    <property type="match status" value="1"/>
</dbReference>
<dbReference type="SUPFAM" id="SSF52087">
    <property type="entry name" value="CRAL/TRIO domain"/>
    <property type="match status" value="1"/>
</dbReference>
<evidence type="ECO:0000313" key="2">
    <source>
        <dbReference type="EMBL" id="KAG8190026.1"/>
    </source>
</evidence>
<dbReference type="AlphaFoldDB" id="A0AAV6V078"/>
<dbReference type="InterPro" id="IPR036273">
    <property type="entry name" value="CRAL/TRIO_N_dom_sf"/>
</dbReference>
<feature type="domain" description="CRAL-TRIO" evidence="1">
    <location>
        <begin position="84"/>
        <end position="259"/>
    </location>
</feature>
<dbReference type="Pfam" id="PF00650">
    <property type="entry name" value="CRAL_TRIO"/>
    <property type="match status" value="1"/>
</dbReference>
<organism evidence="2 3">
    <name type="scientific">Oedothorax gibbosus</name>
    <dbReference type="NCBI Taxonomy" id="931172"/>
    <lineage>
        <taxon>Eukaryota</taxon>
        <taxon>Metazoa</taxon>
        <taxon>Ecdysozoa</taxon>
        <taxon>Arthropoda</taxon>
        <taxon>Chelicerata</taxon>
        <taxon>Arachnida</taxon>
        <taxon>Araneae</taxon>
        <taxon>Araneomorphae</taxon>
        <taxon>Entelegynae</taxon>
        <taxon>Araneoidea</taxon>
        <taxon>Linyphiidae</taxon>
        <taxon>Erigoninae</taxon>
        <taxon>Oedothorax</taxon>
    </lineage>
</organism>
<evidence type="ECO:0000313" key="3">
    <source>
        <dbReference type="Proteomes" id="UP000827092"/>
    </source>
</evidence>
<protein>
    <recommendedName>
        <fullName evidence="1">CRAL-TRIO domain-containing protein</fullName>
    </recommendedName>
</protein>
<dbReference type="EMBL" id="JAFNEN010000196">
    <property type="protein sequence ID" value="KAG8190026.1"/>
    <property type="molecule type" value="Genomic_DNA"/>
</dbReference>
<dbReference type="SMART" id="SM00516">
    <property type="entry name" value="SEC14"/>
    <property type="match status" value="1"/>
</dbReference>